<dbReference type="HOGENOM" id="CLU_052398_0_2_1"/>
<gene>
    <name evidence="1" type="ORF">PISMIDRAFT_84510</name>
</gene>
<proteinExistence type="predicted"/>
<dbReference type="AlphaFoldDB" id="A0A0C9YFV6"/>
<dbReference type="OrthoDB" id="2688210at2759"/>
<dbReference type="Proteomes" id="UP000054018">
    <property type="component" value="Unassembled WGS sequence"/>
</dbReference>
<organism evidence="1 2">
    <name type="scientific">Pisolithus microcarpus 441</name>
    <dbReference type="NCBI Taxonomy" id="765257"/>
    <lineage>
        <taxon>Eukaryota</taxon>
        <taxon>Fungi</taxon>
        <taxon>Dikarya</taxon>
        <taxon>Basidiomycota</taxon>
        <taxon>Agaricomycotina</taxon>
        <taxon>Agaricomycetes</taxon>
        <taxon>Agaricomycetidae</taxon>
        <taxon>Boletales</taxon>
        <taxon>Sclerodermatineae</taxon>
        <taxon>Pisolithaceae</taxon>
        <taxon>Pisolithus</taxon>
    </lineage>
</organism>
<evidence type="ECO:0000313" key="2">
    <source>
        <dbReference type="Proteomes" id="UP000054018"/>
    </source>
</evidence>
<dbReference type="EMBL" id="KN834044">
    <property type="protein sequence ID" value="KIK12824.1"/>
    <property type="molecule type" value="Genomic_DNA"/>
</dbReference>
<reference evidence="1 2" key="1">
    <citation type="submission" date="2014-04" db="EMBL/GenBank/DDBJ databases">
        <authorList>
            <consortium name="DOE Joint Genome Institute"/>
            <person name="Kuo A."/>
            <person name="Kohler A."/>
            <person name="Costa M.D."/>
            <person name="Nagy L.G."/>
            <person name="Floudas D."/>
            <person name="Copeland A."/>
            <person name="Barry K.W."/>
            <person name="Cichocki N."/>
            <person name="Veneault-Fourrey C."/>
            <person name="LaButti K."/>
            <person name="Lindquist E.A."/>
            <person name="Lipzen A."/>
            <person name="Lundell T."/>
            <person name="Morin E."/>
            <person name="Murat C."/>
            <person name="Sun H."/>
            <person name="Tunlid A."/>
            <person name="Henrissat B."/>
            <person name="Grigoriev I.V."/>
            <person name="Hibbett D.S."/>
            <person name="Martin F."/>
            <person name="Nordberg H.P."/>
            <person name="Cantor M.N."/>
            <person name="Hua S.X."/>
        </authorList>
    </citation>
    <scope>NUCLEOTIDE SEQUENCE [LARGE SCALE GENOMIC DNA]</scope>
    <source>
        <strain evidence="1 2">441</strain>
    </source>
</reference>
<keyword evidence="2" id="KW-1185">Reference proteome</keyword>
<feature type="non-terminal residue" evidence="1">
    <location>
        <position position="225"/>
    </location>
</feature>
<protein>
    <submittedName>
        <fullName evidence="1">Uncharacterized protein</fullName>
    </submittedName>
</protein>
<dbReference type="STRING" id="765257.A0A0C9YFV6"/>
<sequence length="225" mass="26226">MNDPNLAIRPNFLSEDFAEACLQLTSDTVNNNQVARILRTLWDIQNTKEIQRWNMCREEEDQMARDLAIQEAEESALRQCHLCEEMEAALAEECRKNKAKYVPVLDVKVPSGPVNIPAPYMTCKLKKGEYCKLYFFTNDGLAEVESFDPLINDEALTLLKGDNRQRIWVPASNTRDKSTIIKDEDLTWEQFGEASVHFLEAMREHDWQEDRVEMHVKFWTTLENH</sequence>
<accession>A0A0C9YFV6</accession>
<reference evidence="2" key="2">
    <citation type="submission" date="2015-01" db="EMBL/GenBank/DDBJ databases">
        <title>Evolutionary Origins and Diversification of the Mycorrhizal Mutualists.</title>
        <authorList>
            <consortium name="DOE Joint Genome Institute"/>
            <consortium name="Mycorrhizal Genomics Consortium"/>
            <person name="Kohler A."/>
            <person name="Kuo A."/>
            <person name="Nagy L.G."/>
            <person name="Floudas D."/>
            <person name="Copeland A."/>
            <person name="Barry K.W."/>
            <person name="Cichocki N."/>
            <person name="Veneault-Fourrey C."/>
            <person name="LaButti K."/>
            <person name="Lindquist E.A."/>
            <person name="Lipzen A."/>
            <person name="Lundell T."/>
            <person name="Morin E."/>
            <person name="Murat C."/>
            <person name="Riley R."/>
            <person name="Ohm R."/>
            <person name="Sun H."/>
            <person name="Tunlid A."/>
            <person name="Henrissat B."/>
            <person name="Grigoriev I.V."/>
            <person name="Hibbett D.S."/>
            <person name="Martin F."/>
        </authorList>
    </citation>
    <scope>NUCLEOTIDE SEQUENCE [LARGE SCALE GENOMIC DNA]</scope>
    <source>
        <strain evidence="2">441</strain>
    </source>
</reference>
<name>A0A0C9YFV6_9AGAM</name>
<evidence type="ECO:0000313" key="1">
    <source>
        <dbReference type="EMBL" id="KIK12824.1"/>
    </source>
</evidence>